<gene>
    <name evidence="11" type="primary">LOC114342098</name>
</gene>
<evidence type="ECO:0000313" key="11">
    <source>
        <dbReference type="RefSeq" id="XP_028148688.1"/>
    </source>
</evidence>
<keyword evidence="9" id="KW-0807">Transducer</keyword>
<organism evidence="11">
    <name type="scientific">Diabrotica virgifera virgifera</name>
    <name type="common">western corn rootworm</name>
    <dbReference type="NCBI Taxonomy" id="50390"/>
    <lineage>
        <taxon>Eukaryota</taxon>
        <taxon>Metazoa</taxon>
        <taxon>Ecdysozoa</taxon>
        <taxon>Arthropoda</taxon>
        <taxon>Hexapoda</taxon>
        <taxon>Insecta</taxon>
        <taxon>Pterygota</taxon>
        <taxon>Neoptera</taxon>
        <taxon>Endopterygota</taxon>
        <taxon>Coleoptera</taxon>
        <taxon>Polyphaga</taxon>
        <taxon>Cucujiformia</taxon>
        <taxon>Chrysomeloidea</taxon>
        <taxon>Chrysomelidae</taxon>
        <taxon>Galerucinae</taxon>
        <taxon>Diabroticina</taxon>
        <taxon>Diabroticites</taxon>
        <taxon>Diabrotica</taxon>
    </lineage>
</organism>
<sequence>MNKELQELQELSRSTETRKFYQKLNKSRKDFKPRTTMCRDKEVSLVYLAIAAPFIFPIETVIHPVTNVTYYQRPLPTQCWLPFDGIVYYKTAFFVEALTLILVANMTFAMDIFFFSTLTYILEQLRILRLLLNHFEKYTKNIEVQILCTSNTADIVTLQLFIVEHQRIMRFINDFNQQMRSMMLIDFLQSSLQFGVFAVFMLCELENDYATSAIISSFIVTWAAILTTFYWYGSEVTAEVR</sequence>
<dbReference type="InterPro" id="IPR004117">
    <property type="entry name" value="7tm6_olfct_rcpt"/>
</dbReference>
<name>A0A6P7GTK5_DIAVI</name>
<dbReference type="RefSeq" id="XP_028148688.1">
    <property type="nucleotide sequence ID" value="XM_028292887.1"/>
</dbReference>
<keyword evidence="7 10" id="KW-0472">Membrane</keyword>
<evidence type="ECO:0000256" key="2">
    <source>
        <dbReference type="ARBA" id="ARBA00022475"/>
    </source>
</evidence>
<dbReference type="AlphaFoldDB" id="A0A6P7GTK5"/>
<keyword evidence="3" id="KW-0716">Sensory transduction</keyword>
<dbReference type="GO" id="GO:0007165">
    <property type="term" value="P:signal transduction"/>
    <property type="evidence" value="ECO:0007669"/>
    <property type="project" value="UniProtKB-KW"/>
</dbReference>
<feature type="transmembrane region" description="Helical" evidence="10">
    <location>
        <begin position="209"/>
        <end position="232"/>
    </location>
</feature>
<evidence type="ECO:0000256" key="8">
    <source>
        <dbReference type="ARBA" id="ARBA00023170"/>
    </source>
</evidence>
<accession>A0A6P7GTK5</accession>
<evidence type="ECO:0000256" key="10">
    <source>
        <dbReference type="SAM" id="Phobius"/>
    </source>
</evidence>
<evidence type="ECO:0000256" key="6">
    <source>
        <dbReference type="ARBA" id="ARBA00022989"/>
    </source>
</evidence>
<protein>
    <submittedName>
        <fullName evidence="11">Uncharacterized protein LOC114342098</fullName>
    </submittedName>
</protein>
<evidence type="ECO:0000256" key="7">
    <source>
        <dbReference type="ARBA" id="ARBA00023136"/>
    </source>
</evidence>
<evidence type="ECO:0000256" key="1">
    <source>
        <dbReference type="ARBA" id="ARBA00004651"/>
    </source>
</evidence>
<dbReference type="GO" id="GO:0005886">
    <property type="term" value="C:plasma membrane"/>
    <property type="evidence" value="ECO:0007669"/>
    <property type="project" value="UniProtKB-SubCell"/>
</dbReference>
<keyword evidence="5" id="KW-0552">Olfaction</keyword>
<proteinExistence type="predicted"/>
<keyword evidence="2" id="KW-1003">Cell membrane</keyword>
<dbReference type="PANTHER" id="PTHR21137:SF35">
    <property type="entry name" value="ODORANT RECEPTOR 19A-RELATED"/>
    <property type="match status" value="1"/>
</dbReference>
<comment type="subcellular location">
    <subcellularLocation>
        <location evidence="1">Cell membrane</location>
        <topology evidence="1">Multi-pass membrane protein</topology>
    </subcellularLocation>
</comment>
<keyword evidence="8" id="KW-0675">Receptor</keyword>
<feature type="transmembrane region" description="Helical" evidence="10">
    <location>
        <begin position="184"/>
        <end position="203"/>
    </location>
</feature>
<keyword evidence="6 10" id="KW-1133">Transmembrane helix</keyword>
<dbReference type="GO" id="GO:0005549">
    <property type="term" value="F:odorant binding"/>
    <property type="evidence" value="ECO:0007669"/>
    <property type="project" value="InterPro"/>
</dbReference>
<dbReference type="Pfam" id="PF02949">
    <property type="entry name" value="7tm_6"/>
    <property type="match status" value="1"/>
</dbReference>
<dbReference type="InParanoid" id="A0A6P7GTK5"/>
<keyword evidence="4 10" id="KW-0812">Transmembrane</keyword>
<dbReference type="PANTHER" id="PTHR21137">
    <property type="entry name" value="ODORANT RECEPTOR"/>
    <property type="match status" value="1"/>
</dbReference>
<evidence type="ECO:0000256" key="4">
    <source>
        <dbReference type="ARBA" id="ARBA00022692"/>
    </source>
</evidence>
<evidence type="ECO:0000256" key="3">
    <source>
        <dbReference type="ARBA" id="ARBA00022606"/>
    </source>
</evidence>
<reference evidence="11" key="1">
    <citation type="submission" date="2025-08" db="UniProtKB">
        <authorList>
            <consortium name="RefSeq"/>
        </authorList>
    </citation>
    <scope>IDENTIFICATION</scope>
    <source>
        <tissue evidence="11">Whole insect</tissue>
    </source>
</reference>
<feature type="transmembrane region" description="Helical" evidence="10">
    <location>
        <begin position="45"/>
        <end position="66"/>
    </location>
</feature>
<evidence type="ECO:0000256" key="9">
    <source>
        <dbReference type="ARBA" id="ARBA00023224"/>
    </source>
</evidence>
<dbReference type="GO" id="GO:0004984">
    <property type="term" value="F:olfactory receptor activity"/>
    <property type="evidence" value="ECO:0007669"/>
    <property type="project" value="InterPro"/>
</dbReference>
<evidence type="ECO:0000256" key="5">
    <source>
        <dbReference type="ARBA" id="ARBA00022725"/>
    </source>
</evidence>